<protein>
    <submittedName>
        <fullName evidence="1">Uncharacterized protein</fullName>
    </submittedName>
</protein>
<organism evidence="1 2">
    <name type="scientific">Scortum barcoo</name>
    <name type="common">barcoo grunter</name>
    <dbReference type="NCBI Taxonomy" id="214431"/>
    <lineage>
        <taxon>Eukaryota</taxon>
        <taxon>Metazoa</taxon>
        <taxon>Chordata</taxon>
        <taxon>Craniata</taxon>
        <taxon>Vertebrata</taxon>
        <taxon>Euteleostomi</taxon>
        <taxon>Actinopterygii</taxon>
        <taxon>Neopterygii</taxon>
        <taxon>Teleostei</taxon>
        <taxon>Neoteleostei</taxon>
        <taxon>Acanthomorphata</taxon>
        <taxon>Eupercaria</taxon>
        <taxon>Centrarchiformes</taxon>
        <taxon>Terapontoidei</taxon>
        <taxon>Terapontidae</taxon>
        <taxon>Scortum</taxon>
    </lineage>
</organism>
<gene>
    <name evidence="1" type="ORF">L3Q82_025327</name>
</gene>
<accession>A0ACB8WSD1</accession>
<name>A0ACB8WSD1_9TELE</name>
<reference evidence="1" key="1">
    <citation type="submission" date="2022-04" db="EMBL/GenBank/DDBJ databases">
        <title>Jade perch genome.</title>
        <authorList>
            <person name="Chao B."/>
        </authorList>
    </citation>
    <scope>NUCLEOTIDE SEQUENCE</scope>
    <source>
        <strain evidence="1">CB-2022</strain>
    </source>
</reference>
<evidence type="ECO:0000313" key="1">
    <source>
        <dbReference type="EMBL" id="KAI3369608.1"/>
    </source>
</evidence>
<proteinExistence type="predicted"/>
<evidence type="ECO:0000313" key="2">
    <source>
        <dbReference type="Proteomes" id="UP000831701"/>
    </source>
</evidence>
<keyword evidence="2" id="KW-1185">Reference proteome</keyword>
<sequence>MAASNRSATSAPSTISSSAKSAARARAKAEAAKVRASYASKEAELRLEKAKSELEKLKIDAELEVLTLQREAHAAEAEAEVLEEAEAIQDGQENTNSVLGRVKRERTNYYVQSQMNFQPPSSPQVPAPSGLNVVSDDSFVTWDPPDEDTEPPPISVRPKSTFKQTALPILTTPGPIKVETKLKVEQAQNTLSPLATPFMPHNPHTPASTSHPAEPFAQYMARRDLDLVTSGLYQYDDRPENFRAWYSSFTGTIAEVHLTPTQELDLMTKWLGKESSNQVKRIRSVHVTNPTLALQKAWERLHECYAAPEIIEKSLFQRLDNFARLTIKDNVKLRELGDLLQEIQGAKEDGYLPGLSYLDTSRGIGPIVDKLPYALQEKWMSQGCSYKEENNGCFPPFKYFCKFICKEAKKRNDPSFAQQNSQLHIKPERPNLKSFNSAKPIAVQKTMISTLNKDINKNCPLHNKPHPLKKCRTFRNKLLDERKAFLKEKGICFKCCSSDTHLAKDCRSTVKCTECDSTNHDSVMHPGPPPQMNKAPPPGRRGWRGGRKSTRQCSEMSHTKGQSKAPEQTLGQTVFSRTENDNKPAPSIEDTLFLEIMDKGMYRDDDNSWVAPLPFKEPRQPLPNNRELAVNRFSSLKRNLQRKPQMQEQYVEFMEGIFSNGHAEVAPPLKQGEECWYLPTFGVYHPQKPNKIRVVFDSSAQYSGVSLNNVLLSGPDLNNSLIGVLLRFRKETVAIMADIQQMFHCFMVREDHRNYLRFLWHKDNDVNKEVVEYRMKVHVFGNSPSPAVAVYGLRKAIQAGAKDHGADTVKFVDRHFYVNDGLISVPSPAEAIDLLQRTQASLAESNLRLHKFASNSQAVTLAFCPEDCAAVVKDLHLGGEETQSQRSLGLIWETMTDTFTFSVAATNKPFTRRGVLSSVNSVFDPLGLLAPVTIQGRALLRELASEQSEWDTPLPEDKQSKWETWRDSLKDLKELHVPRTYTSTSLSQARCKELHLFSDASTKAIGAVAYLKAVQPDDKVEVGFIMGKARLAPQSEPTIPRLELCAAVLAVEMADLIQDELDLQLDAVHFYTDSKVVLGYICNESKRFYTYVHNRVQPEQWHYVRTEENPADHASRSLTPSQLAKTTWFAGPSSIHRSTVETNQVSWKFELIEPDKDCEIRPQVKTFATNLQVLTCKRFEHFSTFKSLVRAVAFLIHIARSFNGTNPNSECKGWHKCHLPRTPDEMTQAKNVILNETQRATFEKELSHLQAGKPIPRQSSLQKLSPVLDNGLIVVGGRLKYSEFENFEKSPIIIPKDSHVSLLLTRHYHEQVKHQGRHLTEGAIRAAGLWLLGGKRLVNSVIHKCITCRKTT</sequence>
<feature type="non-terminal residue" evidence="1">
    <location>
        <position position="1352"/>
    </location>
</feature>
<dbReference type="EMBL" id="CM041537">
    <property type="protein sequence ID" value="KAI3369608.1"/>
    <property type="molecule type" value="Genomic_DNA"/>
</dbReference>
<comment type="caution">
    <text evidence="1">The sequence shown here is derived from an EMBL/GenBank/DDBJ whole genome shotgun (WGS) entry which is preliminary data.</text>
</comment>
<dbReference type="Proteomes" id="UP000831701">
    <property type="component" value="Chromosome 7"/>
</dbReference>